<gene>
    <name evidence="11" type="ORF">Cgig2_008225</name>
</gene>
<feature type="compositionally biased region" description="Low complexity" evidence="9">
    <location>
        <begin position="490"/>
        <end position="501"/>
    </location>
</feature>
<comment type="caution">
    <text evidence="11">The sequence shown here is derived from an EMBL/GenBank/DDBJ whole genome shotgun (WGS) entry which is preliminary data.</text>
</comment>
<dbReference type="GO" id="GO:0005874">
    <property type="term" value="C:microtubule"/>
    <property type="evidence" value="ECO:0007669"/>
    <property type="project" value="UniProtKB-KW"/>
</dbReference>
<name>A0A9Q1KYW1_9CARY</name>
<protein>
    <recommendedName>
        <fullName evidence="7">Kinesin-like protein</fullName>
    </recommendedName>
</protein>
<dbReference type="Proteomes" id="UP001153076">
    <property type="component" value="Unassembled WGS sequence"/>
</dbReference>
<evidence type="ECO:0000256" key="3">
    <source>
        <dbReference type="ARBA" id="ARBA00022840"/>
    </source>
</evidence>
<keyword evidence="2 6" id="KW-0547">Nucleotide-binding</keyword>
<dbReference type="Pfam" id="PF00225">
    <property type="entry name" value="Kinesin"/>
    <property type="match status" value="1"/>
</dbReference>
<feature type="domain" description="Kinesin motor" evidence="10">
    <location>
        <begin position="3"/>
        <end position="381"/>
    </location>
</feature>
<dbReference type="AlphaFoldDB" id="A0A9Q1KYW1"/>
<dbReference type="SMART" id="SM00129">
    <property type="entry name" value="KISc"/>
    <property type="match status" value="1"/>
</dbReference>
<evidence type="ECO:0000256" key="7">
    <source>
        <dbReference type="RuleBase" id="RU000394"/>
    </source>
</evidence>
<proteinExistence type="inferred from homology"/>
<dbReference type="PANTHER" id="PTHR47968:SF36">
    <property type="entry name" value="KINESIN HEAVY CHAIN ISOFORM X1"/>
    <property type="match status" value="1"/>
</dbReference>
<dbReference type="PROSITE" id="PS00411">
    <property type="entry name" value="KINESIN_MOTOR_1"/>
    <property type="match status" value="1"/>
</dbReference>
<dbReference type="EMBL" id="JAKOGI010000001">
    <property type="protein sequence ID" value="KAJ8453341.1"/>
    <property type="molecule type" value="Genomic_DNA"/>
</dbReference>
<evidence type="ECO:0000313" key="11">
    <source>
        <dbReference type="EMBL" id="KAJ8453341.1"/>
    </source>
</evidence>
<keyword evidence="5 6" id="KW-0505">Motor protein</keyword>
<feature type="region of interest" description="Disordered" evidence="9">
    <location>
        <begin position="474"/>
        <end position="505"/>
    </location>
</feature>
<evidence type="ECO:0000256" key="8">
    <source>
        <dbReference type="SAM" id="Coils"/>
    </source>
</evidence>
<dbReference type="GO" id="GO:0005524">
    <property type="term" value="F:ATP binding"/>
    <property type="evidence" value="ECO:0007669"/>
    <property type="project" value="UniProtKB-UniRule"/>
</dbReference>
<dbReference type="PROSITE" id="PS50067">
    <property type="entry name" value="KINESIN_MOTOR_2"/>
    <property type="match status" value="1"/>
</dbReference>
<keyword evidence="12" id="KW-1185">Reference proteome</keyword>
<keyword evidence="3 6" id="KW-0067">ATP-binding</keyword>
<evidence type="ECO:0000256" key="5">
    <source>
        <dbReference type="ARBA" id="ARBA00023175"/>
    </source>
</evidence>
<feature type="binding site" evidence="6">
    <location>
        <begin position="87"/>
        <end position="94"/>
    </location>
    <ligand>
        <name>ATP</name>
        <dbReference type="ChEBI" id="CHEBI:30616"/>
    </ligand>
</feature>
<evidence type="ECO:0000259" key="10">
    <source>
        <dbReference type="PROSITE" id="PS50067"/>
    </source>
</evidence>
<dbReference type="SUPFAM" id="SSF52540">
    <property type="entry name" value="P-loop containing nucleoside triphosphate hydrolases"/>
    <property type="match status" value="1"/>
</dbReference>
<keyword evidence="4 8" id="KW-0175">Coiled coil</keyword>
<feature type="coiled-coil region" evidence="8">
    <location>
        <begin position="397"/>
        <end position="443"/>
    </location>
</feature>
<feature type="coiled-coil region" evidence="8">
    <location>
        <begin position="588"/>
        <end position="643"/>
    </location>
</feature>
<reference evidence="11" key="1">
    <citation type="submission" date="2022-04" db="EMBL/GenBank/DDBJ databases">
        <title>Carnegiea gigantea Genome sequencing and assembly v2.</title>
        <authorList>
            <person name="Copetti D."/>
            <person name="Sanderson M.J."/>
            <person name="Burquez A."/>
            <person name="Wojciechowski M.F."/>
        </authorList>
    </citation>
    <scope>NUCLEOTIDE SEQUENCE</scope>
    <source>
        <strain evidence="11">SGP5-SGP5p</strain>
        <tissue evidence="11">Aerial part</tissue>
    </source>
</reference>
<dbReference type="InterPro" id="IPR036961">
    <property type="entry name" value="Kinesin_motor_dom_sf"/>
</dbReference>
<keyword evidence="1 7" id="KW-0493">Microtubule</keyword>
<comment type="similarity">
    <text evidence="6 7">Belongs to the TRAFAC class myosin-kinesin ATPase superfamily. Kinesin family.</text>
</comment>
<evidence type="ECO:0000256" key="4">
    <source>
        <dbReference type="ARBA" id="ARBA00023054"/>
    </source>
</evidence>
<dbReference type="PANTHER" id="PTHR47968">
    <property type="entry name" value="CENTROMERE PROTEIN E"/>
    <property type="match status" value="1"/>
</dbReference>
<dbReference type="PRINTS" id="PR00380">
    <property type="entry name" value="KINESINHEAVY"/>
</dbReference>
<dbReference type="GO" id="GO:0003777">
    <property type="term" value="F:microtubule motor activity"/>
    <property type="evidence" value="ECO:0007669"/>
    <property type="project" value="InterPro"/>
</dbReference>
<evidence type="ECO:0000256" key="2">
    <source>
        <dbReference type="ARBA" id="ARBA00022741"/>
    </source>
</evidence>
<organism evidence="11 12">
    <name type="scientific">Carnegiea gigantea</name>
    <dbReference type="NCBI Taxonomy" id="171969"/>
    <lineage>
        <taxon>Eukaryota</taxon>
        <taxon>Viridiplantae</taxon>
        <taxon>Streptophyta</taxon>
        <taxon>Embryophyta</taxon>
        <taxon>Tracheophyta</taxon>
        <taxon>Spermatophyta</taxon>
        <taxon>Magnoliopsida</taxon>
        <taxon>eudicotyledons</taxon>
        <taxon>Gunneridae</taxon>
        <taxon>Pentapetalae</taxon>
        <taxon>Caryophyllales</taxon>
        <taxon>Cactineae</taxon>
        <taxon>Cactaceae</taxon>
        <taxon>Cactoideae</taxon>
        <taxon>Echinocereeae</taxon>
        <taxon>Carnegiea</taxon>
    </lineage>
</organism>
<dbReference type="GO" id="GO:0008017">
    <property type="term" value="F:microtubule binding"/>
    <property type="evidence" value="ECO:0007669"/>
    <property type="project" value="InterPro"/>
</dbReference>
<dbReference type="InterPro" id="IPR027640">
    <property type="entry name" value="Kinesin-like_fam"/>
</dbReference>
<evidence type="ECO:0000256" key="9">
    <source>
        <dbReference type="SAM" id="MobiDB-lite"/>
    </source>
</evidence>
<accession>A0A9Q1KYW1</accession>
<dbReference type="OrthoDB" id="3176171at2759"/>
<dbReference type="InterPro" id="IPR019821">
    <property type="entry name" value="Kinesin_motor_CS"/>
</dbReference>
<dbReference type="InterPro" id="IPR001752">
    <property type="entry name" value="Kinesin_motor_dom"/>
</dbReference>
<dbReference type="GO" id="GO:0007018">
    <property type="term" value="P:microtubule-based movement"/>
    <property type="evidence" value="ECO:0007669"/>
    <property type="project" value="InterPro"/>
</dbReference>
<feature type="compositionally biased region" description="Basic and acidic residues" evidence="9">
    <location>
        <begin position="479"/>
        <end position="489"/>
    </location>
</feature>
<evidence type="ECO:0000256" key="1">
    <source>
        <dbReference type="ARBA" id="ARBA00022701"/>
    </source>
</evidence>
<dbReference type="CDD" id="cd01374">
    <property type="entry name" value="KISc_CENP_E"/>
    <property type="match status" value="1"/>
</dbReference>
<evidence type="ECO:0000313" key="12">
    <source>
        <dbReference type="Proteomes" id="UP001153076"/>
    </source>
</evidence>
<evidence type="ECO:0000256" key="6">
    <source>
        <dbReference type="PROSITE-ProRule" id="PRU00283"/>
    </source>
</evidence>
<dbReference type="InterPro" id="IPR027417">
    <property type="entry name" value="P-loop_NTPase"/>
</dbReference>
<sequence>MEKICVAVRVRPPVAVNEDSINGFFWNIRDNHISLHKHSGTPISGVSYSFDHVFDQTCPNSRVYDLLTKGIIHAAVEGFNGTVFAYGQTSSGKTFTMNGSENDPGIIHRAVKDVFDMILKHNDREFLIRVSYMEIYNEEINDLLVLHSQKLPIHESLEVNYTPLVISYHWELEELLVISYFDCANSLVSFSFQRGVFVAGLREEIVNNAEQVHMLLEAGEVNRHFGETNMNVRSSRSHTIFRMFLDSVVDLELLVIESKSKEIDSSKGYSSSDAIRVSVLNLVDLAGSERIAKTGADGVRLKEGKHINKSLMVLGNVINKLSEGSRQRGHIPYRDSKLTRILQSALGGNAKTSIICTVAPEEVHVEETKGTLQFANRAKRITNCAQVNEILTDAALLKRQKLEIEELRQKLQGSRAEVLEQEVLKLRNDLLKYELEREKLTTELEEERRWHRQRDQHMKEQQIRIENLSNLVNSSASDHNSHSLKEDLSRQFVSERSSSSQPMWQEDALSTPCFTKGSNSFVIKRSNYSTVCDSYSSPLPDAFTNVVDEDLWMKMNKGYVADLDSIQMTPAVKARSLSTDSISPGLSKDHYELEIQNLKRQLELALKGREELEQRQREQVFLNNHLTEEIEKLEGEAKLAREIPQMLCESVATCKEIYNDVLSIMQRSVADEKSFASKLLSSMSEIGTNLFTTLENQCTMDREGLRTFSSDDTFVKYQCKLLCEKLNSAAALLASLEIPGTTEKELNTRRTSHDYKGLDFGRDPACWKEKLSNELNSIRDKYICLEKDVDPNNQILEDLNARYLDLGSGFNILKEERDSLFEKLSKSTENLKTVSEQGEMFLEKYNIEVQRRKDLEEGIKRLNAAFASRRRSLASFHIDFKSTVECLRAQNPIAIPNSLGC</sequence>
<dbReference type="Gene3D" id="3.40.850.10">
    <property type="entry name" value="Kinesin motor domain"/>
    <property type="match status" value="1"/>
</dbReference>